<dbReference type="Gene3D" id="3.40.430.10">
    <property type="entry name" value="Dihydrofolate Reductase, subunit A"/>
    <property type="match status" value="1"/>
</dbReference>
<proteinExistence type="predicted"/>
<accession>A0A7K3LUM8</accession>
<dbReference type="Proteomes" id="UP000466307">
    <property type="component" value="Unassembled WGS sequence"/>
</dbReference>
<name>A0A7K3LUM8_9ACTN</name>
<dbReference type="EMBL" id="JAADZU010000083">
    <property type="protein sequence ID" value="NDK91786.1"/>
    <property type="molecule type" value="Genomic_DNA"/>
</dbReference>
<keyword evidence="3" id="KW-1185">Reference proteome</keyword>
<sequence length="186" mass="20594">MGTLCYGGSISLDGYLADADGDFGWYVPSEPVFASHVDRMAEVSTEVLGRNTYALMRYWESEPDDGWNRLEKEFARRWRDIDKVVASSTLTRAGLGSDRDRLVADLGLDELREIVGAATGLVEIFGPTVAAAAIRAGLVTDFRFYVVPVLMGGGLRALPDGVRLDLRLVEHRTFDDGVTYLRYVPR</sequence>
<comment type="caution">
    <text evidence="2">The sequence shown here is derived from an EMBL/GenBank/DDBJ whole genome shotgun (WGS) entry which is preliminary data.</text>
</comment>
<dbReference type="SUPFAM" id="SSF53597">
    <property type="entry name" value="Dihydrofolate reductase-like"/>
    <property type="match status" value="1"/>
</dbReference>
<evidence type="ECO:0000313" key="2">
    <source>
        <dbReference type="EMBL" id="NDK91786.1"/>
    </source>
</evidence>
<dbReference type="AlphaFoldDB" id="A0A7K3LUM8"/>
<feature type="domain" description="Bacterial bifunctional deaminase-reductase C-terminal" evidence="1">
    <location>
        <begin position="10"/>
        <end position="179"/>
    </location>
</feature>
<dbReference type="InterPro" id="IPR002734">
    <property type="entry name" value="RibDG_C"/>
</dbReference>
<dbReference type="GO" id="GO:0009231">
    <property type="term" value="P:riboflavin biosynthetic process"/>
    <property type="evidence" value="ECO:0007669"/>
    <property type="project" value="InterPro"/>
</dbReference>
<gene>
    <name evidence="2" type="ORF">GYA93_19740</name>
</gene>
<evidence type="ECO:0000259" key="1">
    <source>
        <dbReference type="Pfam" id="PF01872"/>
    </source>
</evidence>
<protein>
    <submittedName>
        <fullName evidence="2">Dihydrofolate reductase family protein</fullName>
    </submittedName>
</protein>
<reference evidence="2 3" key="1">
    <citation type="submission" date="2020-01" db="EMBL/GenBank/DDBJ databases">
        <title>Investigation of new actinobacteria for the biodesulphurisation of diesel fuel.</title>
        <authorList>
            <person name="Athi Narayanan S.M."/>
        </authorList>
    </citation>
    <scope>NUCLEOTIDE SEQUENCE [LARGE SCALE GENOMIC DNA]</scope>
    <source>
        <strain evidence="2 3">213E</strain>
    </source>
</reference>
<evidence type="ECO:0000313" key="3">
    <source>
        <dbReference type="Proteomes" id="UP000466307"/>
    </source>
</evidence>
<dbReference type="InterPro" id="IPR024072">
    <property type="entry name" value="DHFR-like_dom_sf"/>
</dbReference>
<organism evidence="2 3">
    <name type="scientific">Gordonia desulfuricans</name>
    <dbReference type="NCBI Taxonomy" id="89051"/>
    <lineage>
        <taxon>Bacteria</taxon>
        <taxon>Bacillati</taxon>
        <taxon>Actinomycetota</taxon>
        <taxon>Actinomycetes</taxon>
        <taxon>Mycobacteriales</taxon>
        <taxon>Gordoniaceae</taxon>
        <taxon>Gordonia</taxon>
    </lineage>
</organism>
<dbReference type="Pfam" id="PF01872">
    <property type="entry name" value="RibD_C"/>
    <property type="match status" value="1"/>
</dbReference>
<dbReference type="GO" id="GO:0008703">
    <property type="term" value="F:5-amino-6-(5-phosphoribosylamino)uracil reductase activity"/>
    <property type="evidence" value="ECO:0007669"/>
    <property type="project" value="InterPro"/>
</dbReference>
<dbReference type="RefSeq" id="WP_020791788.1">
    <property type="nucleotide sequence ID" value="NZ_JAADZU010000083.1"/>
</dbReference>